<name>A0ACD4DJ08_9NOCA</name>
<dbReference type="EMBL" id="CP107551">
    <property type="protein sequence ID" value="UYP20049.1"/>
    <property type="molecule type" value="Genomic_DNA"/>
</dbReference>
<reference evidence="1" key="1">
    <citation type="submission" date="2022-10" db="EMBL/GenBank/DDBJ databases">
        <title>Rhodococcus ferula Z13 complete genome.</title>
        <authorList>
            <person name="Long X."/>
            <person name="Zang M."/>
        </authorList>
    </citation>
    <scope>NUCLEOTIDE SEQUENCE</scope>
    <source>
        <strain evidence="1">Z13</strain>
    </source>
</reference>
<dbReference type="Proteomes" id="UP001156484">
    <property type="component" value="Chromosome"/>
</dbReference>
<organism evidence="1 2">
    <name type="scientific">Rhodococcus sacchari</name>
    <dbReference type="NCBI Taxonomy" id="2962047"/>
    <lineage>
        <taxon>Bacteria</taxon>
        <taxon>Bacillati</taxon>
        <taxon>Actinomycetota</taxon>
        <taxon>Actinomycetes</taxon>
        <taxon>Mycobacteriales</taxon>
        <taxon>Nocardiaceae</taxon>
        <taxon>Rhodococcus</taxon>
    </lineage>
</organism>
<evidence type="ECO:0000313" key="2">
    <source>
        <dbReference type="Proteomes" id="UP001156484"/>
    </source>
</evidence>
<accession>A0ACD4DJ08</accession>
<protein>
    <submittedName>
        <fullName evidence="1">Amino acid permease</fullName>
    </submittedName>
</protein>
<gene>
    <name evidence="1" type="ORF">OED52_05755</name>
</gene>
<evidence type="ECO:0000313" key="1">
    <source>
        <dbReference type="EMBL" id="UYP20049.1"/>
    </source>
</evidence>
<sequence>MTEARQPTTGTENLGSGLKVRHLTMMGLGSAIGAGLFLGSGVGISAAGPAILVSYVIAGIMIIFVMRMLGEMGAALPVSGSFSHYARIGIGRWAGFSMGWLYWFMLIMVLGVEITGAAGIVQSWIPSVPQWVVALVFVTVFAVINLTRVANFGEFEFWFAALKVAVILGFLVIGVLLVFGLLPGTEPVGTEHFLGDGDGFAPNGLAGIAAGLLAVAFAFGGIEIVTIAAAESKDPERSIATAVRSVVWRISVFYLGSIAIMVLVLPWTAASGETSPFVSVLDIAGIPYVSGFMELVVVIALLSAFNANVYGTSRMAYSLARGGDGPAWLSKLSRNGVPRNAVLVSVFFGFVSVLLNWLLPETILGILLNAVGSALIAIWLFIVVAHLRLRRKFEEEGTLRLRMWLFPYLSWFTLAMLIGFICLMLTDTDARAQLVSTFVLFLIITAIGAVWHRRQDARVSRPSAPPAP</sequence>
<proteinExistence type="predicted"/>
<keyword evidence="2" id="KW-1185">Reference proteome</keyword>